<sequence>MTPENIMKSKFVAALKIVSEIDLSSNEREDQFDFDALKNEFTKACPDFGADLTETSKSQALTFAGYIIYELRHLIKSAKQSGANVVRTFLFSDNAKVLVVLGRGTTSLGTKQPKFENNQLLLTTEQASLLALTVLSKLALISTESGNMILTPLAGAVFSRRDIEQIALETKQDKASVLISVIQSCQNGGQKLESSDASIALVASLSENILTKQNFGFMREILLIFEEVKRSRYSGTNSDTAEVNSAGSMSTNAAAQDAKEYPSVVDATNKAD</sequence>
<dbReference type="Proteomes" id="UP000092444">
    <property type="component" value="Unassembled WGS sequence"/>
</dbReference>
<keyword evidence="3" id="KW-1185">Reference proteome</keyword>
<feature type="compositionally biased region" description="Polar residues" evidence="1">
    <location>
        <begin position="235"/>
        <end position="254"/>
    </location>
</feature>
<evidence type="ECO:0000256" key="1">
    <source>
        <dbReference type="SAM" id="MobiDB-lite"/>
    </source>
</evidence>
<dbReference type="EnsemblMetazoa" id="GMOY008255-RA">
    <property type="protein sequence ID" value="GMOY008255-PA"/>
    <property type="gene ID" value="GMOY008255"/>
</dbReference>
<protein>
    <submittedName>
        <fullName evidence="2">Uncharacterized protein</fullName>
    </submittedName>
</protein>
<dbReference type="VEuPathDB" id="VectorBase:GMOY008255"/>
<proteinExistence type="predicted"/>
<dbReference type="AlphaFoldDB" id="A0A1B0G4K8"/>
<feature type="region of interest" description="Disordered" evidence="1">
    <location>
        <begin position="235"/>
        <end position="272"/>
    </location>
</feature>
<evidence type="ECO:0000313" key="3">
    <source>
        <dbReference type="Proteomes" id="UP000092444"/>
    </source>
</evidence>
<accession>A0A1B0G4K8</accession>
<name>A0A1B0G4K8_GLOMM</name>
<reference evidence="2" key="1">
    <citation type="submission" date="2020-05" db="UniProtKB">
        <authorList>
            <consortium name="EnsemblMetazoa"/>
        </authorList>
    </citation>
    <scope>IDENTIFICATION</scope>
    <source>
        <strain evidence="2">Yale</strain>
    </source>
</reference>
<dbReference type="EMBL" id="CCAG010006128">
    <property type="status" value="NOT_ANNOTATED_CDS"/>
    <property type="molecule type" value="Genomic_DNA"/>
</dbReference>
<organism evidence="2 3">
    <name type="scientific">Glossina morsitans morsitans</name>
    <name type="common">Savannah tsetse fly</name>
    <dbReference type="NCBI Taxonomy" id="37546"/>
    <lineage>
        <taxon>Eukaryota</taxon>
        <taxon>Metazoa</taxon>
        <taxon>Ecdysozoa</taxon>
        <taxon>Arthropoda</taxon>
        <taxon>Hexapoda</taxon>
        <taxon>Insecta</taxon>
        <taxon>Pterygota</taxon>
        <taxon>Neoptera</taxon>
        <taxon>Endopterygota</taxon>
        <taxon>Diptera</taxon>
        <taxon>Brachycera</taxon>
        <taxon>Muscomorpha</taxon>
        <taxon>Hippoboscoidea</taxon>
        <taxon>Glossinidae</taxon>
        <taxon>Glossina</taxon>
    </lineage>
</organism>
<dbReference type="PhylomeDB" id="A0A1B0G4K8"/>
<evidence type="ECO:0000313" key="2">
    <source>
        <dbReference type="EnsemblMetazoa" id="GMOY008255-PA"/>
    </source>
</evidence>